<keyword evidence="3" id="KW-1185">Reference proteome</keyword>
<organism evidence="2 3">
    <name type="scientific">Musa balbisiana</name>
    <name type="common">Banana</name>
    <dbReference type="NCBI Taxonomy" id="52838"/>
    <lineage>
        <taxon>Eukaryota</taxon>
        <taxon>Viridiplantae</taxon>
        <taxon>Streptophyta</taxon>
        <taxon>Embryophyta</taxon>
        <taxon>Tracheophyta</taxon>
        <taxon>Spermatophyta</taxon>
        <taxon>Magnoliopsida</taxon>
        <taxon>Liliopsida</taxon>
        <taxon>Zingiberales</taxon>
        <taxon>Musaceae</taxon>
        <taxon>Musa</taxon>
    </lineage>
</organism>
<accession>A0A4S8IBB0</accession>
<sequence length="113" mass="12900">MMQLSLFVLGGSERSLASDEANLNGSGRERGDLWKKKKKKKKQQQQEEDGPVILCDDHFIPSAVKLHRRFHESTFFLSCPKQRKESEREQCALQHSSGKAVPTGVTEKRVLYL</sequence>
<dbReference type="Proteomes" id="UP000317650">
    <property type="component" value="Chromosome 2"/>
</dbReference>
<protein>
    <submittedName>
        <fullName evidence="2">Uncharacterized protein</fullName>
    </submittedName>
</protein>
<name>A0A4S8IBB0_MUSBA</name>
<dbReference type="AlphaFoldDB" id="A0A4S8IBB0"/>
<dbReference type="EMBL" id="PYDT01000011">
    <property type="protein sequence ID" value="THU45367.1"/>
    <property type="molecule type" value="Genomic_DNA"/>
</dbReference>
<gene>
    <name evidence="2" type="ORF">C4D60_Mb02t17160</name>
</gene>
<proteinExistence type="predicted"/>
<evidence type="ECO:0000256" key="1">
    <source>
        <dbReference type="SAM" id="MobiDB-lite"/>
    </source>
</evidence>
<evidence type="ECO:0000313" key="3">
    <source>
        <dbReference type="Proteomes" id="UP000317650"/>
    </source>
</evidence>
<feature type="region of interest" description="Disordered" evidence="1">
    <location>
        <begin position="18"/>
        <end position="49"/>
    </location>
</feature>
<evidence type="ECO:0000313" key="2">
    <source>
        <dbReference type="EMBL" id="THU45367.1"/>
    </source>
</evidence>
<comment type="caution">
    <text evidence="2">The sequence shown here is derived from an EMBL/GenBank/DDBJ whole genome shotgun (WGS) entry which is preliminary data.</text>
</comment>
<reference evidence="2 3" key="1">
    <citation type="journal article" date="2019" name="Nat. Plants">
        <title>Genome sequencing of Musa balbisiana reveals subgenome evolution and function divergence in polyploid bananas.</title>
        <authorList>
            <person name="Yao X."/>
        </authorList>
    </citation>
    <scope>NUCLEOTIDE SEQUENCE [LARGE SCALE GENOMIC DNA]</scope>
    <source>
        <strain evidence="3">cv. DH-PKW</strain>
        <tissue evidence="2">Leaves</tissue>
    </source>
</reference>